<dbReference type="HOGENOM" id="CLU_818849_0_0_1"/>
<dbReference type="eggNOG" id="ENOG502SXTH">
    <property type="taxonomic scope" value="Eukaryota"/>
</dbReference>
<dbReference type="KEGG" id="bcom:BAUCODRAFT_31846"/>
<evidence type="ECO:0000313" key="2">
    <source>
        <dbReference type="Proteomes" id="UP000011761"/>
    </source>
</evidence>
<dbReference type="STRING" id="717646.M2MMB9"/>
<sequence length="339" mass="37684">MSDGAPSSLAGSDLQQKVATLETSNEYGIGFDFTPSYAAVAVSFVNGSNVPLAKIEGNRQWRVMMSKVSLTDDYPYHWWDKQWTVSVLAPMIEALVSVGEAQLGGPIVAASATMAQRNAISRWGHPATDLVMAAFSKAKIRYLPIVISSYLGEPLLYPENSIQAGHGLGLCRPYNSSQTCLHDGTQPQLAYETYYLVGYYANALEVTSTTPSLSAYGTSPAPKVDYQLGAEMRYEKLDEAYYWEEVRKFLSMPFVNIPRRKPTKVILYGEHGSDMRLRETVKDVLKAFMHEDAEMVQWVDDGLGPTYVGAMGAAEFAKRKPYWTRKDLNEEATHEVLSE</sequence>
<accession>M2MMB9</accession>
<dbReference type="EMBL" id="KB445553">
    <property type="protein sequence ID" value="EMC97841.1"/>
    <property type="molecule type" value="Genomic_DNA"/>
</dbReference>
<keyword evidence="2" id="KW-1185">Reference proteome</keyword>
<gene>
    <name evidence="1" type="ORF">BAUCODRAFT_31846</name>
</gene>
<protein>
    <submittedName>
        <fullName evidence="1">Uncharacterized protein</fullName>
    </submittedName>
</protein>
<dbReference type="Proteomes" id="UP000011761">
    <property type="component" value="Unassembled WGS sequence"/>
</dbReference>
<organism evidence="1 2">
    <name type="scientific">Baudoinia panamericana (strain UAMH 10762)</name>
    <name type="common">Angels' share fungus</name>
    <name type="synonym">Baudoinia compniacensis (strain UAMH 10762)</name>
    <dbReference type="NCBI Taxonomy" id="717646"/>
    <lineage>
        <taxon>Eukaryota</taxon>
        <taxon>Fungi</taxon>
        <taxon>Dikarya</taxon>
        <taxon>Ascomycota</taxon>
        <taxon>Pezizomycotina</taxon>
        <taxon>Dothideomycetes</taxon>
        <taxon>Dothideomycetidae</taxon>
        <taxon>Mycosphaerellales</taxon>
        <taxon>Teratosphaeriaceae</taxon>
        <taxon>Baudoinia</taxon>
    </lineage>
</organism>
<evidence type="ECO:0000313" key="1">
    <source>
        <dbReference type="EMBL" id="EMC97841.1"/>
    </source>
</evidence>
<reference evidence="1 2" key="1">
    <citation type="journal article" date="2012" name="PLoS Pathog.">
        <title>Diverse lifestyles and strategies of plant pathogenesis encoded in the genomes of eighteen Dothideomycetes fungi.</title>
        <authorList>
            <person name="Ohm R.A."/>
            <person name="Feau N."/>
            <person name="Henrissat B."/>
            <person name="Schoch C.L."/>
            <person name="Horwitz B.A."/>
            <person name="Barry K.W."/>
            <person name="Condon B.J."/>
            <person name="Copeland A.C."/>
            <person name="Dhillon B."/>
            <person name="Glaser F."/>
            <person name="Hesse C.N."/>
            <person name="Kosti I."/>
            <person name="LaButti K."/>
            <person name="Lindquist E.A."/>
            <person name="Lucas S."/>
            <person name="Salamov A.A."/>
            <person name="Bradshaw R.E."/>
            <person name="Ciuffetti L."/>
            <person name="Hamelin R.C."/>
            <person name="Kema G.H.J."/>
            <person name="Lawrence C."/>
            <person name="Scott J.A."/>
            <person name="Spatafora J.W."/>
            <person name="Turgeon B.G."/>
            <person name="de Wit P.J.G.M."/>
            <person name="Zhong S."/>
            <person name="Goodwin S.B."/>
            <person name="Grigoriev I.V."/>
        </authorList>
    </citation>
    <scope>NUCLEOTIDE SEQUENCE [LARGE SCALE GENOMIC DNA]</scope>
    <source>
        <strain evidence="1 2">UAMH 10762</strain>
    </source>
</reference>
<dbReference type="GeneID" id="19111606"/>
<dbReference type="OMA" id="CKIERMA"/>
<dbReference type="AlphaFoldDB" id="M2MMB9"/>
<proteinExistence type="predicted"/>
<dbReference type="OrthoDB" id="3643156at2759"/>
<name>M2MMB9_BAUPA</name>
<dbReference type="RefSeq" id="XP_007674351.1">
    <property type="nucleotide sequence ID" value="XM_007676161.1"/>
</dbReference>